<evidence type="ECO:0000313" key="7">
    <source>
        <dbReference type="EMBL" id="SDD34867.1"/>
    </source>
</evidence>
<sequence>MSAVAQPSDARCPALTESATLELPFRAPYDWPRVLRFFSGRATPGVEAVEDGAWLRAIDFNGASGTLAVRRHARKHCLVVRIDGPVCAHAAALAVPLSRMFDLQADPATIAAHLRTDPWLAPLVAAVPGLRVPGAWSGFELVVRAIVGQQVSVKAATTIVGRLVERVGKRIDDHAHARTAWRFPTPAALAAADLAGIGMPGKRVAALQGFAQAVAGGAVVIERDYGAADTLTPRGKRQSRQIDATATADLDAMRAALLALPGIGPWTVEYVAMRAWRDANAWPATDLVLMQAIAARDPALARATQQRTRTDAWRPWRAYAAMHLWNEIADRAGAARGG</sequence>
<dbReference type="GO" id="GO:0032131">
    <property type="term" value="F:alkylated DNA binding"/>
    <property type="evidence" value="ECO:0007669"/>
    <property type="project" value="TreeGrafter"/>
</dbReference>
<feature type="domain" description="DNA-3-methyladenine glycosylase AlkA N-terminal" evidence="6">
    <location>
        <begin position="20"/>
        <end position="137"/>
    </location>
</feature>
<evidence type="ECO:0000259" key="5">
    <source>
        <dbReference type="SMART" id="SM00478"/>
    </source>
</evidence>
<dbReference type="GO" id="GO:0006285">
    <property type="term" value="P:base-excision repair, AP site formation"/>
    <property type="evidence" value="ECO:0007669"/>
    <property type="project" value="TreeGrafter"/>
</dbReference>
<feature type="domain" description="HhH-GPD" evidence="5">
    <location>
        <begin position="147"/>
        <end position="328"/>
    </location>
</feature>
<evidence type="ECO:0000256" key="4">
    <source>
        <dbReference type="ARBA" id="ARBA00023204"/>
    </source>
</evidence>
<dbReference type="Pfam" id="PF06029">
    <property type="entry name" value="AlkA_N"/>
    <property type="match status" value="1"/>
</dbReference>
<evidence type="ECO:0000259" key="6">
    <source>
        <dbReference type="SMART" id="SM01009"/>
    </source>
</evidence>
<accession>A0A1G6U2Q6</accession>
<dbReference type="GO" id="GO:0006307">
    <property type="term" value="P:DNA alkylation repair"/>
    <property type="evidence" value="ECO:0007669"/>
    <property type="project" value="TreeGrafter"/>
</dbReference>
<dbReference type="SMART" id="SM01009">
    <property type="entry name" value="AlkA_N"/>
    <property type="match status" value="1"/>
</dbReference>
<dbReference type="InterPro" id="IPR051912">
    <property type="entry name" value="Alkylbase_DNA_Glycosylase/TA"/>
</dbReference>
<keyword evidence="4" id="KW-0234">DNA repair</keyword>
<dbReference type="SUPFAM" id="SSF48150">
    <property type="entry name" value="DNA-glycosylase"/>
    <property type="match status" value="1"/>
</dbReference>
<dbReference type="Gene3D" id="3.30.310.20">
    <property type="entry name" value="DNA-3-methyladenine glycosylase AlkA, N-terminal domain"/>
    <property type="match status" value="1"/>
</dbReference>
<gene>
    <name evidence="7" type="ORF">SAMN05421548_11831</name>
</gene>
<dbReference type="PANTHER" id="PTHR43003">
    <property type="entry name" value="DNA-3-METHYLADENINE GLYCOSYLASE"/>
    <property type="match status" value="1"/>
</dbReference>
<dbReference type="Gene3D" id="1.10.1670.10">
    <property type="entry name" value="Helix-hairpin-Helix base-excision DNA repair enzymes (C-terminal)"/>
    <property type="match status" value="1"/>
</dbReference>
<dbReference type="GO" id="GO:0043916">
    <property type="term" value="F:DNA-7-methylguanine glycosylase activity"/>
    <property type="evidence" value="ECO:0007669"/>
    <property type="project" value="TreeGrafter"/>
</dbReference>
<dbReference type="GO" id="GO:0005737">
    <property type="term" value="C:cytoplasm"/>
    <property type="evidence" value="ECO:0007669"/>
    <property type="project" value="TreeGrafter"/>
</dbReference>
<dbReference type="GO" id="GO:0008725">
    <property type="term" value="F:DNA-3-methyladenine glycosylase activity"/>
    <property type="evidence" value="ECO:0007669"/>
    <property type="project" value="TreeGrafter"/>
</dbReference>
<protein>
    <recommendedName>
        <fullName evidence="2">DNA-3-methyladenine glycosylase II</fullName>
        <ecNumber evidence="2">3.2.2.21</ecNumber>
    </recommendedName>
</protein>
<keyword evidence="8" id="KW-1185">Reference proteome</keyword>
<reference evidence="8" key="1">
    <citation type="submission" date="2016-09" db="EMBL/GenBank/DDBJ databases">
        <authorList>
            <person name="Varghese N."/>
            <person name="Submissions S."/>
        </authorList>
    </citation>
    <scope>NUCLEOTIDE SEQUENCE [LARGE SCALE GENOMIC DNA]</scope>
    <source>
        <strain evidence="8">TNe-862</strain>
    </source>
</reference>
<proteinExistence type="predicted"/>
<evidence type="ECO:0000313" key="8">
    <source>
        <dbReference type="Proteomes" id="UP000198908"/>
    </source>
</evidence>
<comment type="catalytic activity">
    <reaction evidence="1">
        <text>Hydrolysis of alkylated DNA, releasing 3-methyladenine, 3-methylguanine, 7-methylguanine and 7-methyladenine.</text>
        <dbReference type="EC" id="3.2.2.21"/>
    </reaction>
</comment>
<dbReference type="Proteomes" id="UP000198908">
    <property type="component" value="Unassembled WGS sequence"/>
</dbReference>
<dbReference type="Gene3D" id="1.10.340.30">
    <property type="entry name" value="Hypothetical protein, domain 2"/>
    <property type="match status" value="1"/>
</dbReference>
<dbReference type="STRING" id="416944.SAMN05421548_11831"/>
<dbReference type="SUPFAM" id="SSF55945">
    <property type="entry name" value="TATA-box binding protein-like"/>
    <property type="match status" value="1"/>
</dbReference>
<evidence type="ECO:0000256" key="2">
    <source>
        <dbReference type="ARBA" id="ARBA00012000"/>
    </source>
</evidence>
<dbReference type="InterPro" id="IPR037046">
    <property type="entry name" value="AlkA_N_sf"/>
</dbReference>
<dbReference type="InterPro" id="IPR010316">
    <property type="entry name" value="AlkA_N"/>
</dbReference>
<name>A0A1G6U2Q6_9BURK</name>
<organism evidence="7 8">
    <name type="scientific">Paraburkholderia lycopersici</name>
    <dbReference type="NCBI Taxonomy" id="416944"/>
    <lineage>
        <taxon>Bacteria</taxon>
        <taxon>Pseudomonadati</taxon>
        <taxon>Pseudomonadota</taxon>
        <taxon>Betaproteobacteria</taxon>
        <taxon>Burkholderiales</taxon>
        <taxon>Burkholderiaceae</taxon>
        <taxon>Paraburkholderia</taxon>
    </lineage>
</organism>
<dbReference type="InterPro" id="IPR023170">
    <property type="entry name" value="HhH_base_excis_C"/>
</dbReference>
<dbReference type="AlphaFoldDB" id="A0A1G6U2Q6"/>
<dbReference type="SMART" id="SM00478">
    <property type="entry name" value="ENDO3c"/>
    <property type="match status" value="1"/>
</dbReference>
<dbReference type="InterPro" id="IPR003265">
    <property type="entry name" value="HhH-GPD_domain"/>
</dbReference>
<dbReference type="PANTHER" id="PTHR43003:SF13">
    <property type="entry name" value="DNA-3-METHYLADENINE GLYCOSYLASE 2"/>
    <property type="match status" value="1"/>
</dbReference>
<dbReference type="InterPro" id="IPR011257">
    <property type="entry name" value="DNA_glycosylase"/>
</dbReference>
<keyword evidence="3" id="KW-0227">DNA damage</keyword>
<evidence type="ECO:0000256" key="1">
    <source>
        <dbReference type="ARBA" id="ARBA00000086"/>
    </source>
</evidence>
<dbReference type="EC" id="3.2.2.21" evidence="2"/>
<dbReference type="Pfam" id="PF00730">
    <property type="entry name" value="HhH-GPD"/>
    <property type="match status" value="1"/>
</dbReference>
<evidence type="ECO:0000256" key="3">
    <source>
        <dbReference type="ARBA" id="ARBA00022763"/>
    </source>
</evidence>
<dbReference type="CDD" id="cd00056">
    <property type="entry name" value="ENDO3c"/>
    <property type="match status" value="1"/>
</dbReference>
<dbReference type="GO" id="GO:0032993">
    <property type="term" value="C:protein-DNA complex"/>
    <property type="evidence" value="ECO:0007669"/>
    <property type="project" value="TreeGrafter"/>
</dbReference>
<dbReference type="EMBL" id="FMYQ01000018">
    <property type="protein sequence ID" value="SDD34867.1"/>
    <property type="molecule type" value="Genomic_DNA"/>
</dbReference>
<dbReference type="RefSeq" id="WP_425434110.1">
    <property type="nucleotide sequence ID" value="NZ_FMYQ01000018.1"/>
</dbReference>